<dbReference type="STRING" id="27349.A0A0L6VSP3"/>
<name>A0A0L6VSP3_9BASI</name>
<proteinExistence type="predicted"/>
<evidence type="ECO:0000313" key="1">
    <source>
        <dbReference type="EMBL" id="KNZ63637.1"/>
    </source>
</evidence>
<dbReference type="Proteomes" id="UP000037035">
    <property type="component" value="Unassembled WGS sequence"/>
</dbReference>
<comment type="caution">
    <text evidence="1">The sequence shown here is derived from an EMBL/GenBank/DDBJ whole genome shotgun (WGS) entry which is preliminary data.</text>
</comment>
<gene>
    <name evidence="1" type="ORF">VP01_11192g1</name>
</gene>
<dbReference type="EMBL" id="LAVV01001324">
    <property type="protein sequence ID" value="KNZ63637.1"/>
    <property type="molecule type" value="Genomic_DNA"/>
</dbReference>
<organism evidence="1 2">
    <name type="scientific">Puccinia sorghi</name>
    <dbReference type="NCBI Taxonomy" id="27349"/>
    <lineage>
        <taxon>Eukaryota</taxon>
        <taxon>Fungi</taxon>
        <taxon>Dikarya</taxon>
        <taxon>Basidiomycota</taxon>
        <taxon>Pucciniomycotina</taxon>
        <taxon>Pucciniomycetes</taxon>
        <taxon>Pucciniales</taxon>
        <taxon>Pucciniaceae</taxon>
        <taxon>Puccinia</taxon>
    </lineage>
</organism>
<evidence type="ECO:0000313" key="2">
    <source>
        <dbReference type="Proteomes" id="UP000037035"/>
    </source>
</evidence>
<reference evidence="1 2" key="1">
    <citation type="submission" date="2015-08" db="EMBL/GenBank/DDBJ databases">
        <title>Next Generation Sequencing and Analysis of the Genome of Puccinia sorghi L Schw, the Causal Agent of Maize Common Rust.</title>
        <authorList>
            <person name="Rochi L."/>
            <person name="Burguener G."/>
            <person name="Darino M."/>
            <person name="Turjanski A."/>
            <person name="Kreff E."/>
            <person name="Dieguez M.J."/>
            <person name="Sacco F."/>
        </authorList>
    </citation>
    <scope>NUCLEOTIDE SEQUENCE [LARGE SCALE GENOMIC DNA]</scope>
    <source>
        <strain evidence="1 2">RO10H11247</strain>
    </source>
</reference>
<dbReference type="VEuPathDB" id="FungiDB:VP01_11192g1"/>
<feature type="non-terminal residue" evidence="1">
    <location>
        <position position="1"/>
    </location>
</feature>
<keyword evidence="2" id="KW-1185">Reference proteome</keyword>
<sequence length="105" mass="12085">WQLQVNFESQKHTDNEIQEKLAHFFERKELLKDTIYLFVVATSTESTQLYSTSILQKIEKIQIAQSTEAAEISGEFSDLNPGNSMYIQIQYITPSFRTHSSYSSG</sequence>
<dbReference type="AlphaFoldDB" id="A0A0L6VSP3"/>
<protein>
    <submittedName>
        <fullName evidence="1">Uncharacterized protein</fullName>
    </submittedName>
</protein>
<accession>A0A0L6VSP3</accession>